<dbReference type="InterPro" id="IPR013594">
    <property type="entry name" value="Dynein_heavy_tail"/>
</dbReference>
<evidence type="ECO:0000313" key="3">
    <source>
        <dbReference type="EnsemblMetazoa" id="AFUN011624-PA"/>
    </source>
</evidence>
<feature type="compositionally biased region" description="Basic and acidic residues" evidence="1">
    <location>
        <begin position="1235"/>
        <end position="1244"/>
    </location>
</feature>
<sequence>MDFRAIWIRDRLCKILGVFEPRYIDTVLNELYDELVAFLDDSVTDQRDDHKRILFAYRTFYERLIEEKVTAFEPGTERPTAGPSQPGTADPPEQTQKEKKGKKVKGPADDADDGSKKKGKPKKGKKGDADHEITGDAGFLGASNDNELVEVTKIVPTSIKTPIVHICFGIIPEEKIDPNIRYVYMVRRLCTPIGMLSSLVVDGFSSISIIISNTLLATGSFQNLEDCIAEMPRKVIVGCIRGNLIHNAKEMLERIYRPGVEFQFHEPDTKRPKPEKSTSVDEEEPVDRSSSRASVGLIDYTRPSDFRMKAMQAKKITPSMALREESALENSSRQSLADTPSSESNLTQTKASESTTGDSDGKFPPPQTSSERWDTLLEESKVKGQVERCKQQPAPKPAPEESPMKQNLEVNLEKFIDTLQWTIDHVECAFGLPTQYNAPHQENITVDEDKFKIKVDIGRTAIEDLTTLQLEEIVEGWSIYIGKVLRESNEKEPTDCTPMAEYNLWIERELQFNSIVEQLKAPFVIQVFDALKDNQSNIMNAWPDRFRKLKEALCLARENVEHLAMLQSYLEKIKTGDDFKFILSIIPNITIILRHIWTMSNYYSLDENMLSLIGKISYVFAEKVKILINVDTIFKHSATHIHKCATNCATLLQAWKQSYMDTRAQIEQSGIGSRWEFDKNVLFREIDHMTRISHDMAHIAQVFLDFENIFDANFKAMITDPEEVDNTLSKVRSLYRSREMEETRRKTVYRLINHIISVDYDIFASSNLANWEATLDYFHKGVEQVEHEAKVALDRCIPSLRSAELGLELIKNLDRIETRPALAKHLSSKYENIMKQFLAEVGMVEHEFLKHKNNPPLQRNEPCYVGAVFWVRSLLNFIRKSMTAFREFETSKSHTETSLQRTAFGQYMQLVKDFKRYEKENFQKFTTYGTKTVNSVLKRNILKLEFCDTMLELQKEKKTKETKAKKENATQRRPSALMTGKDRTRYTNIATAVRWLVNRPDALDPQLALAQKLVRAARNTPSQGSTSGTQTPASEFKINQAQLMVSAVSQKKIPTWREVIGESVLIEYKLKFALNFSYDIFDVINEGQQFEYLGFALSPTIRMAIMRKDQLFRDVECVCKMVDKYNDIVLNLSTPELMKSLSSLVSQIGYISNDIKVRIERLESFAMFELDGDKTKESRVTVAEVVLKAPTQQKEHHHPHHHASHRQQHHQQDTRQDSVTPTDGAAMAAPSIARSVDDSGEQEKRQKRPKKVSIKEVDDSVKPCRDYFDALEKDRSAKTIKLLQLYDSIGPILIKLESLVLGTFTGECVEMKYYYNHWEKQVFSCFTRYRLIPDTPDATRK</sequence>
<feature type="region of interest" description="Disordered" evidence="1">
    <location>
        <begin position="263"/>
        <end position="297"/>
    </location>
</feature>
<dbReference type="EnsemblMetazoa" id="AFUN011624-RA">
    <property type="protein sequence ID" value="AFUN011624-PA"/>
    <property type="gene ID" value="AFUN011624"/>
</dbReference>
<dbReference type="GO" id="GO:0005858">
    <property type="term" value="C:axonemal dynein complex"/>
    <property type="evidence" value="ECO:0007669"/>
    <property type="project" value="TreeGrafter"/>
</dbReference>
<feature type="compositionally biased region" description="Polar residues" evidence="1">
    <location>
        <begin position="328"/>
        <end position="358"/>
    </location>
</feature>
<dbReference type="GO" id="GO:0051959">
    <property type="term" value="F:dynein light intermediate chain binding"/>
    <property type="evidence" value="ECO:0007669"/>
    <property type="project" value="InterPro"/>
</dbReference>
<name>A0A182RZ93_ANOFN</name>
<reference evidence="3" key="1">
    <citation type="submission" date="2020-05" db="UniProtKB">
        <authorList>
            <consortium name="EnsemblMetazoa"/>
        </authorList>
    </citation>
    <scope>IDENTIFICATION</scope>
    <source>
        <strain evidence="3">FUMOZ</strain>
    </source>
</reference>
<dbReference type="GO" id="GO:0007018">
    <property type="term" value="P:microtubule-based movement"/>
    <property type="evidence" value="ECO:0007669"/>
    <property type="project" value="InterPro"/>
</dbReference>
<dbReference type="InterPro" id="IPR026983">
    <property type="entry name" value="DHC"/>
</dbReference>
<evidence type="ECO:0000259" key="2">
    <source>
        <dbReference type="Pfam" id="PF08385"/>
    </source>
</evidence>
<evidence type="ECO:0000256" key="1">
    <source>
        <dbReference type="SAM" id="MobiDB-lite"/>
    </source>
</evidence>
<feature type="region of interest" description="Disordered" evidence="1">
    <location>
        <begin position="71"/>
        <end position="138"/>
    </location>
</feature>
<dbReference type="STRING" id="62324.A0A182RZ93"/>
<dbReference type="PANTHER" id="PTHR46532">
    <property type="entry name" value="MALE FERTILITY FACTOR KL5"/>
    <property type="match status" value="1"/>
</dbReference>
<dbReference type="VEuPathDB" id="VectorBase:AFUN2_006018"/>
<feature type="compositionally biased region" description="Basic and acidic residues" evidence="1">
    <location>
        <begin position="371"/>
        <end position="390"/>
    </location>
</feature>
<dbReference type="GO" id="GO:0045505">
    <property type="term" value="F:dynein intermediate chain binding"/>
    <property type="evidence" value="ECO:0007669"/>
    <property type="project" value="InterPro"/>
</dbReference>
<feature type="compositionally biased region" description="Basic and acidic residues" evidence="1">
    <location>
        <begin position="263"/>
        <end position="279"/>
    </location>
</feature>
<dbReference type="Pfam" id="PF08385">
    <property type="entry name" value="DHC_N1"/>
    <property type="match status" value="1"/>
</dbReference>
<accession>A0A182RZ93</accession>
<dbReference type="PANTHER" id="PTHR46532:SF11">
    <property type="entry name" value="DYNEIN AXONEMAL HEAVY CHAIN 12"/>
    <property type="match status" value="1"/>
</dbReference>
<feature type="domain" description="Dynein heavy chain tail" evidence="2">
    <location>
        <begin position="469"/>
        <end position="944"/>
    </location>
</feature>
<organism evidence="3">
    <name type="scientific">Anopheles funestus</name>
    <name type="common">African malaria mosquito</name>
    <dbReference type="NCBI Taxonomy" id="62324"/>
    <lineage>
        <taxon>Eukaryota</taxon>
        <taxon>Metazoa</taxon>
        <taxon>Ecdysozoa</taxon>
        <taxon>Arthropoda</taxon>
        <taxon>Hexapoda</taxon>
        <taxon>Insecta</taxon>
        <taxon>Pterygota</taxon>
        <taxon>Neoptera</taxon>
        <taxon>Endopterygota</taxon>
        <taxon>Diptera</taxon>
        <taxon>Nematocera</taxon>
        <taxon>Culicoidea</taxon>
        <taxon>Culicidae</taxon>
        <taxon>Anophelinae</taxon>
        <taxon>Anopheles</taxon>
    </lineage>
</organism>
<dbReference type="VEuPathDB" id="VectorBase:AFUN011624"/>
<proteinExistence type="predicted"/>
<feature type="region of interest" description="Disordered" evidence="1">
    <location>
        <begin position="1191"/>
        <end position="1255"/>
    </location>
</feature>
<feature type="region of interest" description="Disordered" evidence="1">
    <location>
        <begin position="317"/>
        <end position="403"/>
    </location>
</feature>
<feature type="compositionally biased region" description="Basic residues" evidence="1">
    <location>
        <begin position="1195"/>
        <end position="1209"/>
    </location>
</feature>
<protein>
    <submittedName>
        <fullName evidence="3">DHC_N1 domain-containing protein</fullName>
    </submittedName>
</protein>